<evidence type="ECO:0000259" key="2">
    <source>
        <dbReference type="PROSITE" id="PS51913"/>
    </source>
</evidence>
<dbReference type="Proteomes" id="UP000320735">
    <property type="component" value="Unassembled WGS sequence"/>
</dbReference>
<dbReference type="RefSeq" id="WP_197532518.1">
    <property type="nucleotide sequence ID" value="NZ_SJPP01000001.1"/>
</dbReference>
<protein>
    <recommendedName>
        <fullName evidence="2">HTH HARE-type domain-containing protein</fullName>
    </recommendedName>
</protein>
<comment type="caution">
    <text evidence="3">The sequence shown here is derived from an EMBL/GenBank/DDBJ whole genome shotgun (WGS) entry which is preliminary data.</text>
</comment>
<proteinExistence type="predicted"/>
<dbReference type="Gene3D" id="1.10.10.1250">
    <property type="entry name" value="RNA polymerase, subunit delta, N-terminal domain"/>
    <property type="match status" value="1"/>
</dbReference>
<evidence type="ECO:0000256" key="1">
    <source>
        <dbReference type="ARBA" id="ARBA00023163"/>
    </source>
</evidence>
<dbReference type="InterPro" id="IPR038087">
    <property type="entry name" value="RNAP_delta_N_dom_sf"/>
</dbReference>
<dbReference type="GO" id="GO:0006355">
    <property type="term" value="P:regulation of DNA-templated transcription"/>
    <property type="evidence" value="ECO:0007669"/>
    <property type="project" value="InterPro"/>
</dbReference>
<dbReference type="Pfam" id="PF05066">
    <property type="entry name" value="HARE-HTH"/>
    <property type="match status" value="1"/>
</dbReference>
<sequence>MAAKKTTRKTTTAKKEKLSQIQTAIRVLEKSKEPLNCQAMVEQMAKQRLWKSPGGKTPAATLYAAILRDIQKQGKHARFKKVDRGLFTLNR</sequence>
<accession>A0A5C6BTD9</accession>
<dbReference type="EMBL" id="SJPP01000001">
    <property type="protein sequence ID" value="TWU14741.1"/>
    <property type="molecule type" value="Genomic_DNA"/>
</dbReference>
<gene>
    <name evidence="3" type="ORF">CA54_36100</name>
</gene>
<evidence type="ECO:0000313" key="4">
    <source>
        <dbReference type="Proteomes" id="UP000320735"/>
    </source>
</evidence>
<keyword evidence="1" id="KW-0804">Transcription</keyword>
<organism evidence="3 4">
    <name type="scientific">Symmachiella macrocystis</name>
    <dbReference type="NCBI Taxonomy" id="2527985"/>
    <lineage>
        <taxon>Bacteria</taxon>
        <taxon>Pseudomonadati</taxon>
        <taxon>Planctomycetota</taxon>
        <taxon>Planctomycetia</taxon>
        <taxon>Planctomycetales</taxon>
        <taxon>Planctomycetaceae</taxon>
        <taxon>Symmachiella</taxon>
    </lineage>
</organism>
<dbReference type="AlphaFoldDB" id="A0A5C6BTD9"/>
<feature type="domain" description="HTH HARE-type" evidence="2">
    <location>
        <begin position="18"/>
        <end position="91"/>
    </location>
</feature>
<evidence type="ECO:0000313" key="3">
    <source>
        <dbReference type="EMBL" id="TWU14741.1"/>
    </source>
</evidence>
<name>A0A5C6BTD9_9PLAN</name>
<keyword evidence="4" id="KW-1185">Reference proteome</keyword>
<reference evidence="3 4" key="1">
    <citation type="submission" date="2019-02" db="EMBL/GenBank/DDBJ databases">
        <title>Deep-cultivation of Planctomycetes and their phenomic and genomic characterization uncovers novel biology.</title>
        <authorList>
            <person name="Wiegand S."/>
            <person name="Jogler M."/>
            <person name="Boedeker C."/>
            <person name="Pinto D."/>
            <person name="Vollmers J."/>
            <person name="Rivas-Marin E."/>
            <person name="Kohn T."/>
            <person name="Peeters S.H."/>
            <person name="Heuer A."/>
            <person name="Rast P."/>
            <person name="Oberbeckmann S."/>
            <person name="Bunk B."/>
            <person name="Jeske O."/>
            <person name="Meyerdierks A."/>
            <person name="Storesund J.E."/>
            <person name="Kallscheuer N."/>
            <person name="Luecker S."/>
            <person name="Lage O.M."/>
            <person name="Pohl T."/>
            <person name="Merkel B.J."/>
            <person name="Hornburger P."/>
            <person name="Mueller R.-W."/>
            <person name="Bruemmer F."/>
            <person name="Labrenz M."/>
            <person name="Spormann A.M."/>
            <person name="Op Den Camp H."/>
            <person name="Overmann J."/>
            <person name="Amann R."/>
            <person name="Jetten M.S.M."/>
            <person name="Mascher T."/>
            <person name="Medema M.H."/>
            <person name="Devos D.P."/>
            <person name="Kaster A.-K."/>
            <person name="Ovreas L."/>
            <person name="Rohde M."/>
            <person name="Galperin M.Y."/>
            <person name="Jogler C."/>
        </authorList>
    </citation>
    <scope>NUCLEOTIDE SEQUENCE [LARGE SCALE GENOMIC DNA]</scope>
    <source>
        <strain evidence="3 4">CA54</strain>
    </source>
</reference>
<dbReference type="PROSITE" id="PS51913">
    <property type="entry name" value="HTH_HARE"/>
    <property type="match status" value="1"/>
</dbReference>
<dbReference type="InterPro" id="IPR007759">
    <property type="entry name" value="Asxl_HARE-HTH"/>
</dbReference>